<dbReference type="GO" id="GO:0022857">
    <property type="term" value="F:transmembrane transporter activity"/>
    <property type="evidence" value="ECO:0007669"/>
    <property type="project" value="InterPro"/>
</dbReference>
<name>A0A0N1HGP8_9EURO</name>
<dbReference type="InterPro" id="IPR010573">
    <property type="entry name" value="MFS_Str1/Tri12-like"/>
</dbReference>
<dbReference type="AlphaFoldDB" id="A0A0N1HGP8"/>
<evidence type="ECO:0000256" key="2">
    <source>
        <dbReference type="ARBA" id="ARBA00022448"/>
    </source>
</evidence>
<keyword evidence="2" id="KW-0813">Transport</keyword>
<dbReference type="RefSeq" id="XP_017994635.1">
    <property type="nucleotide sequence ID" value="XM_018145285.1"/>
</dbReference>
<feature type="transmembrane region" description="Helical" evidence="7">
    <location>
        <begin position="323"/>
        <end position="344"/>
    </location>
</feature>
<dbReference type="SUPFAM" id="SSF103473">
    <property type="entry name" value="MFS general substrate transporter"/>
    <property type="match status" value="1"/>
</dbReference>
<feature type="transmembrane region" description="Helical" evidence="7">
    <location>
        <begin position="119"/>
        <end position="138"/>
    </location>
</feature>
<comment type="subcellular location">
    <subcellularLocation>
        <location evidence="1">Membrane</location>
        <topology evidence="1">Multi-pass membrane protein</topology>
    </subcellularLocation>
</comment>
<protein>
    <submittedName>
        <fullName evidence="9">Vacuolar basic amino acid transporter 5</fullName>
    </submittedName>
</protein>
<sequence length="603" mass="64238">MSKMTISAADSQHYEIHHETHQKPPTDLDDPHRAALEDNPEHARRPSWATINAVLFLALGFVCPVGCAFTLVTSVIVRIQTDLNDTTDKATWLVGGWSLASAVSFCLAGSVSDLFGRRYTILSGQLICVIGCIVAATAKAMDSVVVGETLVGFGAGLVFVAYAGVAELLPNKWRHLGLTAIELFISIPWGAACVIIGNLLATQTALGWRWCFYLGLIAGVISMVGTFVFYYPPTRPQFDEDRTRWDHIKGIDYVGFFLFGSGLTTFLIGLTWAGQLDHPWHSASVIAPLVVGAVGLAACFAYDFTVAARPLFPWVVLKEFRDYTILLAVVFTSGVMYLSLAALLPQGSLWLYTSDATEIGLIGLPMGCVSILFSPVGTAFIGKVKHIKMLLIGCLVIQTVFSGALAGATSSKSAWMGLSSFVAGPFVFISVLAQLMTSLNVPLRYLGVASGLIGTFRSVGGSIGNAIFNTVLQGSVRTNLGPKIAAAVLAEGFDPEGLEMLIPATINTALGIPGAFAGIAGVTPAIEAAALGALRQVYARGFQLVFYSTIPFGVVAIALAACLNDPSKYLTNHTAVTMEKNGVFDREGPTEQAVRDVARMEKH</sequence>
<keyword evidence="5 7" id="KW-0472">Membrane</keyword>
<dbReference type="Gene3D" id="1.20.1250.20">
    <property type="entry name" value="MFS general substrate transporter like domains"/>
    <property type="match status" value="2"/>
</dbReference>
<accession>A0A0N1HGP8</accession>
<dbReference type="Pfam" id="PF06609">
    <property type="entry name" value="TRI12"/>
    <property type="match status" value="1"/>
</dbReference>
<feature type="compositionally biased region" description="Polar residues" evidence="6">
    <location>
        <begin position="1"/>
        <end position="10"/>
    </location>
</feature>
<organism evidence="9 10">
    <name type="scientific">Cyphellophora attinorum</name>
    <dbReference type="NCBI Taxonomy" id="1664694"/>
    <lineage>
        <taxon>Eukaryota</taxon>
        <taxon>Fungi</taxon>
        <taxon>Dikarya</taxon>
        <taxon>Ascomycota</taxon>
        <taxon>Pezizomycotina</taxon>
        <taxon>Eurotiomycetes</taxon>
        <taxon>Chaetothyriomycetidae</taxon>
        <taxon>Chaetothyriales</taxon>
        <taxon>Cyphellophoraceae</taxon>
        <taxon>Cyphellophora</taxon>
    </lineage>
</organism>
<dbReference type="PANTHER" id="PTHR23501">
    <property type="entry name" value="MAJOR FACILITATOR SUPERFAMILY"/>
    <property type="match status" value="1"/>
</dbReference>
<dbReference type="InterPro" id="IPR036259">
    <property type="entry name" value="MFS_trans_sf"/>
</dbReference>
<keyword evidence="10" id="KW-1185">Reference proteome</keyword>
<reference evidence="9 10" key="1">
    <citation type="submission" date="2015-06" db="EMBL/GenBank/DDBJ databases">
        <title>Draft genome of the ant-associated black yeast Phialophora attae CBS 131958.</title>
        <authorList>
            <person name="Moreno L.F."/>
            <person name="Stielow B.J."/>
            <person name="de Hoog S."/>
            <person name="Vicente V.A."/>
            <person name="Weiss V.A."/>
            <person name="de Vries M."/>
            <person name="Cruz L.M."/>
            <person name="Souza E.M."/>
        </authorList>
    </citation>
    <scope>NUCLEOTIDE SEQUENCE [LARGE SCALE GENOMIC DNA]</scope>
    <source>
        <strain evidence="9 10">CBS 131958</strain>
    </source>
</reference>
<feature type="transmembrane region" description="Helical" evidence="7">
    <location>
        <begin position="389"/>
        <end position="408"/>
    </location>
</feature>
<feature type="domain" description="Major facilitator superfamily (MFS) profile" evidence="8">
    <location>
        <begin position="53"/>
        <end position="498"/>
    </location>
</feature>
<evidence type="ECO:0000256" key="7">
    <source>
        <dbReference type="SAM" id="Phobius"/>
    </source>
</evidence>
<evidence type="ECO:0000313" key="9">
    <source>
        <dbReference type="EMBL" id="KPI34672.1"/>
    </source>
</evidence>
<dbReference type="PANTHER" id="PTHR23501:SF109">
    <property type="entry name" value="MAJOR FACILITATOR SUPERFAMILY (MFS) PROFILE DOMAIN-CONTAINING PROTEIN-RELATED"/>
    <property type="match status" value="1"/>
</dbReference>
<evidence type="ECO:0000256" key="5">
    <source>
        <dbReference type="ARBA" id="ARBA00023136"/>
    </source>
</evidence>
<keyword evidence="4 7" id="KW-1133">Transmembrane helix</keyword>
<dbReference type="Proteomes" id="UP000038010">
    <property type="component" value="Unassembled WGS sequence"/>
</dbReference>
<dbReference type="GO" id="GO:0005886">
    <property type="term" value="C:plasma membrane"/>
    <property type="evidence" value="ECO:0007669"/>
    <property type="project" value="TreeGrafter"/>
</dbReference>
<evidence type="ECO:0000313" key="10">
    <source>
        <dbReference type="Proteomes" id="UP000038010"/>
    </source>
</evidence>
<feature type="transmembrane region" description="Helical" evidence="7">
    <location>
        <begin position="253"/>
        <end position="274"/>
    </location>
</feature>
<feature type="transmembrane region" description="Helical" evidence="7">
    <location>
        <begin position="414"/>
        <end position="433"/>
    </location>
</feature>
<dbReference type="PROSITE" id="PS50850">
    <property type="entry name" value="MFS"/>
    <property type="match status" value="1"/>
</dbReference>
<evidence type="ECO:0000256" key="1">
    <source>
        <dbReference type="ARBA" id="ARBA00004141"/>
    </source>
</evidence>
<feature type="transmembrane region" description="Helical" evidence="7">
    <location>
        <begin position="91"/>
        <end position="112"/>
    </location>
</feature>
<dbReference type="VEuPathDB" id="FungiDB:AB675_50"/>
<proteinExistence type="predicted"/>
<keyword evidence="3 7" id="KW-0812">Transmembrane</keyword>
<dbReference type="InterPro" id="IPR020846">
    <property type="entry name" value="MFS_dom"/>
</dbReference>
<evidence type="ECO:0000256" key="6">
    <source>
        <dbReference type="SAM" id="MobiDB-lite"/>
    </source>
</evidence>
<feature type="transmembrane region" description="Helical" evidence="7">
    <location>
        <begin position="359"/>
        <end position="382"/>
    </location>
</feature>
<evidence type="ECO:0000256" key="4">
    <source>
        <dbReference type="ARBA" id="ARBA00022989"/>
    </source>
</evidence>
<dbReference type="GeneID" id="28737057"/>
<evidence type="ECO:0000256" key="3">
    <source>
        <dbReference type="ARBA" id="ARBA00022692"/>
    </source>
</evidence>
<feature type="transmembrane region" description="Helical" evidence="7">
    <location>
        <begin position="212"/>
        <end position="232"/>
    </location>
</feature>
<feature type="transmembrane region" description="Helical" evidence="7">
    <location>
        <begin position="280"/>
        <end position="302"/>
    </location>
</feature>
<feature type="transmembrane region" description="Helical" evidence="7">
    <location>
        <begin position="150"/>
        <end position="169"/>
    </location>
</feature>
<comment type="caution">
    <text evidence="9">The sequence shown here is derived from an EMBL/GenBank/DDBJ whole genome shotgun (WGS) entry which is preliminary data.</text>
</comment>
<feature type="transmembrane region" description="Helical" evidence="7">
    <location>
        <begin position="54"/>
        <end position="79"/>
    </location>
</feature>
<feature type="region of interest" description="Disordered" evidence="6">
    <location>
        <begin position="1"/>
        <end position="41"/>
    </location>
</feature>
<dbReference type="OrthoDB" id="2587356at2759"/>
<evidence type="ECO:0000259" key="8">
    <source>
        <dbReference type="PROSITE" id="PS50850"/>
    </source>
</evidence>
<feature type="compositionally biased region" description="Basic and acidic residues" evidence="6">
    <location>
        <begin position="12"/>
        <end position="41"/>
    </location>
</feature>
<dbReference type="EMBL" id="LFJN01000053">
    <property type="protein sequence ID" value="KPI34672.1"/>
    <property type="molecule type" value="Genomic_DNA"/>
</dbReference>
<gene>
    <name evidence="9" type="ORF">AB675_50</name>
</gene>
<feature type="transmembrane region" description="Helical" evidence="7">
    <location>
        <begin position="176"/>
        <end position="200"/>
    </location>
</feature>
<feature type="transmembrane region" description="Helical" evidence="7">
    <location>
        <begin position="544"/>
        <end position="563"/>
    </location>
</feature>